<evidence type="ECO:0000256" key="7">
    <source>
        <dbReference type="ARBA" id="ARBA00023136"/>
    </source>
</evidence>
<dbReference type="InterPro" id="IPR024603">
    <property type="entry name" value="COG_complex_COG2_C"/>
</dbReference>
<evidence type="ECO:0000256" key="4">
    <source>
        <dbReference type="ARBA" id="ARBA00022448"/>
    </source>
</evidence>
<evidence type="ECO:0000256" key="2">
    <source>
        <dbReference type="ARBA" id="ARBA00007603"/>
    </source>
</evidence>
<keyword evidence="5" id="KW-0653">Protein transport</keyword>
<comment type="caution">
    <text evidence="11">The sequence shown here is derived from an EMBL/GenBank/DDBJ whole genome shotgun (WGS) entry which is preliminary data.</text>
</comment>
<feature type="domain" description="COG complex component COG2 C-terminal" evidence="10">
    <location>
        <begin position="405"/>
        <end position="707"/>
    </location>
</feature>
<dbReference type="GO" id="GO:0017119">
    <property type="term" value="C:Golgi transport complex"/>
    <property type="evidence" value="ECO:0007669"/>
    <property type="project" value="TreeGrafter"/>
</dbReference>
<proteinExistence type="inferred from homology"/>
<dbReference type="GO" id="GO:0006891">
    <property type="term" value="P:intra-Golgi vesicle-mediated transport"/>
    <property type="evidence" value="ECO:0007669"/>
    <property type="project" value="TreeGrafter"/>
</dbReference>
<keyword evidence="4" id="KW-0813">Transport</keyword>
<reference evidence="11" key="1">
    <citation type="submission" date="2023-08" db="EMBL/GenBank/DDBJ databases">
        <authorList>
            <person name="Chen Y."/>
            <person name="Shah S."/>
            <person name="Dougan E. K."/>
            <person name="Thang M."/>
            <person name="Chan C."/>
        </authorList>
    </citation>
    <scope>NUCLEOTIDE SEQUENCE</scope>
</reference>
<evidence type="ECO:0000256" key="3">
    <source>
        <dbReference type="ARBA" id="ARBA00020977"/>
    </source>
</evidence>
<comment type="similarity">
    <text evidence="2">Belongs to the COG2 family.</text>
</comment>
<sequence>MDEIQYSEFENPSFDAKELVQRYRKRIPLPHLQKILRGHHAATRQELIELINEKYADFVSLSSRMQGVERALKPLRAPLEESSELTKGLHTKLGGLLQKAEEAHQGLARIQARKAALNAYIENARLLQKIQCSTGQKWSNPQESDDFFRDRITQECIARDLRRVRLNLEGASAEGDAPECKALLDEALAFQEDFSKRLQEKLRLLLSASKKGWEASQGDSAADRRIPRSELVAVAHTCKALCTIGHSEPVEQIFAEVFAKAALEEISVACSAAAEEAKRKAMAETSGAKMVAGAVDLAVFFQSVAKAFFTEESALLGFAQRLRRGSDGDEALAVPSLKLVAYSVVLPALRQVQEVWPNVFMPAFPDTFAANYVHFTKFLQAAEEVMDTSEAQVLRRDPALCDFQRKWKTQVYCSLRTKEAAQLMDAAARRLATSEPAQHKAAGGFWLEVSSELARTIDLVWSAWYLSSLFPKMARLSLELLARYGKLLSGFAETSSTAGLGWDAGASPPGWNTSSQPVRLARAASDVLQVMHSLQVDGAGAGTIAKLFLDRLPADEKPKQLTQALLADSAEGLRPTLALLKDEMLKQVVAAMVTHFAAIRGIPAFYRMLNKPVPTKASPYVESSLRPLTAFREVLVGSAIRDTEIISSWLKEMVDGASQEFTSQAAQLIELTRQQEASLRRLAGRGSGGEEQVSDLDKIHMQLCLDVDTFSQMAAETAGGSAEGLSKLIEAVSGIRRDKPP</sequence>
<evidence type="ECO:0000256" key="8">
    <source>
        <dbReference type="ARBA" id="ARBA00031344"/>
    </source>
</evidence>
<protein>
    <recommendedName>
        <fullName evidence="3">Conserved oligomeric Golgi complex subunit 2</fullName>
    </recommendedName>
    <alternativeName>
        <fullName evidence="8">Component of oligomeric Golgi complex 2</fullName>
    </alternativeName>
</protein>
<evidence type="ECO:0000256" key="5">
    <source>
        <dbReference type="ARBA" id="ARBA00022927"/>
    </source>
</evidence>
<evidence type="ECO:0000259" key="9">
    <source>
        <dbReference type="Pfam" id="PF06148"/>
    </source>
</evidence>
<dbReference type="GO" id="GO:0007030">
    <property type="term" value="P:Golgi organization"/>
    <property type="evidence" value="ECO:0007669"/>
    <property type="project" value="InterPro"/>
</dbReference>
<organism evidence="11 12">
    <name type="scientific">Effrenium voratum</name>
    <dbReference type="NCBI Taxonomy" id="2562239"/>
    <lineage>
        <taxon>Eukaryota</taxon>
        <taxon>Sar</taxon>
        <taxon>Alveolata</taxon>
        <taxon>Dinophyceae</taxon>
        <taxon>Suessiales</taxon>
        <taxon>Symbiodiniaceae</taxon>
        <taxon>Effrenium</taxon>
    </lineage>
</organism>
<evidence type="ECO:0000256" key="1">
    <source>
        <dbReference type="ARBA" id="ARBA00004395"/>
    </source>
</evidence>
<dbReference type="PANTHER" id="PTHR12961:SF0">
    <property type="entry name" value="CONSERVED OLIGOMERIC GOLGI COMPLEX SUBUNIT 2"/>
    <property type="match status" value="1"/>
</dbReference>
<dbReference type="GO" id="GO:0000139">
    <property type="term" value="C:Golgi membrane"/>
    <property type="evidence" value="ECO:0007669"/>
    <property type="project" value="UniProtKB-SubCell"/>
</dbReference>
<name>A0AA36JJP7_9DINO</name>
<gene>
    <name evidence="11" type="ORF">EVOR1521_LOCUS29170</name>
</gene>
<keyword evidence="6" id="KW-0333">Golgi apparatus</keyword>
<keyword evidence="7" id="KW-0472">Membrane</keyword>
<dbReference type="InterPro" id="IPR024602">
    <property type="entry name" value="COG_su2_N"/>
</dbReference>
<dbReference type="PANTHER" id="PTHR12961">
    <property type="entry name" value="CONSERVED OLIGOMERIC GOLGI COMPLEX COMPONENT 2"/>
    <property type="match status" value="1"/>
</dbReference>
<accession>A0AA36JJP7</accession>
<dbReference type="Pfam" id="PF12022">
    <property type="entry name" value="COG2_C"/>
    <property type="match status" value="1"/>
</dbReference>
<comment type="subcellular location">
    <subcellularLocation>
        <location evidence="1">Golgi apparatus membrane</location>
        <topology evidence="1">Peripheral membrane protein</topology>
    </subcellularLocation>
</comment>
<evidence type="ECO:0000259" key="10">
    <source>
        <dbReference type="Pfam" id="PF12022"/>
    </source>
</evidence>
<keyword evidence="12" id="KW-1185">Reference proteome</keyword>
<dbReference type="Proteomes" id="UP001178507">
    <property type="component" value="Unassembled WGS sequence"/>
</dbReference>
<dbReference type="AlphaFoldDB" id="A0AA36JJP7"/>
<dbReference type="GO" id="GO:0015031">
    <property type="term" value="P:protein transport"/>
    <property type="evidence" value="ECO:0007669"/>
    <property type="project" value="UniProtKB-KW"/>
</dbReference>
<evidence type="ECO:0000313" key="11">
    <source>
        <dbReference type="EMBL" id="CAJ1407485.1"/>
    </source>
</evidence>
<evidence type="ECO:0000256" key="6">
    <source>
        <dbReference type="ARBA" id="ARBA00023034"/>
    </source>
</evidence>
<feature type="domain" description="Conserved oligomeric Golgi complex subunit 2 N-terminal" evidence="9">
    <location>
        <begin position="7"/>
        <end position="75"/>
    </location>
</feature>
<dbReference type="EMBL" id="CAUJNA010003673">
    <property type="protein sequence ID" value="CAJ1407485.1"/>
    <property type="molecule type" value="Genomic_DNA"/>
</dbReference>
<evidence type="ECO:0000313" key="12">
    <source>
        <dbReference type="Proteomes" id="UP001178507"/>
    </source>
</evidence>
<dbReference type="InterPro" id="IPR009316">
    <property type="entry name" value="COG2"/>
</dbReference>
<dbReference type="Pfam" id="PF06148">
    <property type="entry name" value="COG2_N"/>
    <property type="match status" value="1"/>
</dbReference>